<dbReference type="Gene3D" id="1.10.1790.10">
    <property type="entry name" value="PRD domain"/>
    <property type="match status" value="1"/>
</dbReference>
<organism evidence="1 2">
    <name type="scientific">Streptomyces piniterrae</name>
    <dbReference type="NCBI Taxonomy" id="2571125"/>
    <lineage>
        <taxon>Bacteria</taxon>
        <taxon>Bacillati</taxon>
        <taxon>Actinomycetota</taxon>
        <taxon>Actinomycetes</taxon>
        <taxon>Kitasatosporales</taxon>
        <taxon>Streptomycetaceae</taxon>
        <taxon>Streptomyces</taxon>
    </lineage>
</organism>
<dbReference type="RefSeq" id="WP_136742885.1">
    <property type="nucleotide sequence ID" value="NZ_SUMB01000010.1"/>
</dbReference>
<name>A0A4U0MYL2_9ACTN</name>
<dbReference type="InterPro" id="IPR036634">
    <property type="entry name" value="PRD_sf"/>
</dbReference>
<dbReference type="AlphaFoldDB" id="A0A4U0MYL2"/>
<dbReference type="GO" id="GO:0006355">
    <property type="term" value="P:regulation of DNA-templated transcription"/>
    <property type="evidence" value="ECO:0007669"/>
    <property type="project" value="InterPro"/>
</dbReference>
<evidence type="ECO:0000313" key="1">
    <source>
        <dbReference type="EMBL" id="TJZ46299.1"/>
    </source>
</evidence>
<evidence type="ECO:0000313" key="2">
    <source>
        <dbReference type="Proteomes" id="UP000308697"/>
    </source>
</evidence>
<keyword evidence="2" id="KW-1185">Reference proteome</keyword>
<dbReference type="Proteomes" id="UP000308697">
    <property type="component" value="Unassembled WGS sequence"/>
</dbReference>
<dbReference type="EMBL" id="SUMB01000010">
    <property type="protein sequence ID" value="TJZ46299.1"/>
    <property type="molecule type" value="Genomic_DNA"/>
</dbReference>
<comment type="caution">
    <text evidence="1">The sequence shown here is derived from an EMBL/GenBank/DDBJ whole genome shotgun (WGS) entry which is preliminary data.</text>
</comment>
<dbReference type="OrthoDB" id="3747487at2"/>
<proteinExistence type="predicted"/>
<protein>
    <submittedName>
        <fullName evidence="1">Transcriptional antiterminator</fullName>
    </submittedName>
</protein>
<reference evidence="1 2" key="1">
    <citation type="submission" date="2019-04" db="EMBL/GenBank/DDBJ databases">
        <title>Streptomyces piniterrae sp. nov., a heliquinomycin-producing actinomycete isolated from rhizosphere soil of Pinus yunnanensis.</title>
        <authorList>
            <person name="Zhuang X."/>
            <person name="Zhao J."/>
        </authorList>
    </citation>
    <scope>NUCLEOTIDE SEQUENCE [LARGE SCALE GENOMIC DNA]</scope>
    <source>
        <strain evidence="2">jys28</strain>
    </source>
</reference>
<dbReference type="SUPFAM" id="SSF63520">
    <property type="entry name" value="PTS-regulatory domain, PRD"/>
    <property type="match status" value="1"/>
</dbReference>
<gene>
    <name evidence="1" type="ORF">FCH28_27360</name>
</gene>
<accession>A0A4U0MYL2</accession>
<sequence length="134" mass="14339">MDSQLARRIRLFRESGRVRPEVTAFVTAELAALAAEGHRVTEDSAGMLTSHLMMALTRLLDGEPVTEFRTDGAVAAELADHPDAVARARAVAVRAGRELGAALPRSEINFLALHLAVLCAGAVRADTSPRRDTP</sequence>